<name>A0A518BPY4_9BACT</name>
<evidence type="ECO:0000256" key="2">
    <source>
        <dbReference type="SAM" id="Phobius"/>
    </source>
</evidence>
<keyword evidence="4" id="KW-1185">Reference proteome</keyword>
<dbReference type="EMBL" id="CP036287">
    <property type="protein sequence ID" value="QDU69031.1"/>
    <property type="molecule type" value="Genomic_DNA"/>
</dbReference>
<accession>A0A518BPY4</accession>
<evidence type="ECO:0000256" key="1">
    <source>
        <dbReference type="SAM" id="MobiDB-lite"/>
    </source>
</evidence>
<keyword evidence="2" id="KW-0472">Membrane</keyword>
<dbReference type="AlphaFoldDB" id="A0A518BPY4"/>
<keyword evidence="2" id="KW-1133">Transmembrane helix</keyword>
<feature type="compositionally biased region" description="Low complexity" evidence="1">
    <location>
        <begin position="7"/>
        <end position="20"/>
    </location>
</feature>
<feature type="region of interest" description="Disordered" evidence="1">
    <location>
        <begin position="1"/>
        <end position="33"/>
    </location>
</feature>
<feature type="transmembrane region" description="Helical" evidence="2">
    <location>
        <begin position="43"/>
        <end position="63"/>
    </location>
</feature>
<gene>
    <name evidence="3" type="ORF">Pla133_41470</name>
</gene>
<protein>
    <submittedName>
        <fullName evidence="3">Uncharacterized protein</fullName>
    </submittedName>
</protein>
<dbReference type="RefSeq" id="WP_145068558.1">
    <property type="nucleotide sequence ID" value="NZ_CP036287.1"/>
</dbReference>
<keyword evidence="2" id="KW-0812">Transmembrane</keyword>
<organism evidence="3 4">
    <name type="scientific">Engelhardtia mirabilis</name>
    <dbReference type="NCBI Taxonomy" id="2528011"/>
    <lineage>
        <taxon>Bacteria</taxon>
        <taxon>Pseudomonadati</taxon>
        <taxon>Planctomycetota</taxon>
        <taxon>Planctomycetia</taxon>
        <taxon>Planctomycetia incertae sedis</taxon>
        <taxon>Engelhardtia</taxon>
    </lineage>
</organism>
<evidence type="ECO:0000313" key="4">
    <source>
        <dbReference type="Proteomes" id="UP000316921"/>
    </source>
</evidence>
<sequence>MARRQANRSASRSTATRASSGPRRQTASAAQADADGGMGIEGAVAIVTTIVLIAACLMVDYYLGTTYGGGVFFKS</sequence>
<dbReference type="KEGG" id="pbap:Pla133_41470"/>
<proteinExistence type="predicted"/>
<reference evidence="3 4" key="1">
    <citation type="submission" date="2019-02" db="EMBL/GenBank/DDBJ databases">
        <title>Deep-cultivation of Planctomycetes and their phenomic and genomic characterization uncovers novel biology.</title>
        <authorList>
            <person name="Wiegand S."/>
            <person name="Jogler M."/>
            <person name="Boedeker C."/>
            <person name="Pinto D."/>
            <person name="Vollmers J."/>
            <person name="Rivas-Marin E."/>
            <person name="Kohn T."/>
            <person name="Peeters S.H."/>
            <person name="Heuer A."/>
            <person name="Rast P."/>
            <person name="Oberbeckmann S."/>
            <person name="Bunk B."/>
            <person name="Jeske O."/>
            <person name="Meyerdierks A."/>
            <person name="Storesund J.E."/>
            <person name="Kallscheuer N."/>
            <person name="Luecker S."/>
            <person name="Lage O.M."/>
            <person name="Pohl T."/>
            <person name="Merkel B.J."/>
            <person name="Hornburger P."/>
            <person name="Mueller R.-W."/>
            <person name="Bruemmer F."/>
            <person name="Labrenz M."/>
            <person name="Spormann A.M."/>
            <person name="Op den Camp H."/>
            <person name="Overmann J."/>
            <person name="Amann R."/>
            <person name="Jetten M.S.M."/>
            <person name="Mascher T."/>
            <person name="Medema M.H."/>
            <person name="Devos D.P."/>
            <person name="Kaster A.-K."/>
            <person name="Ovreas L."/>
            <person name="Rohde M."/>
            <person name="Galperin M.Y."/>
            <person name="Jogler C."/>
        </authorList>
    </citation>
    <scope>NUCLEOTIDE SEQUENCE [LARGE SCALE GENOMIC DNA]</scope>
    <source>
        <strain evidence="3 4">Pla133</strain>
    </source>
</reference>
<evidence type="ECO:0000313" key="3">
    <source>
        <dbReference type="EMBL" id="QDU69031.1"/>
    </source>
</evidence>
<dbReference type="Proteomes" id="UP000316921">
    <property type="component" value="Chromosome"/>
</dbReference>